<dbReference type="InterPro" id="IPR001005">
    <property type="entry name" value="SANT/Myb"/>
</dbReference>
<dbReference type="Pfam" id="PF15963">
    <property type="entry name" value="Myb_DNA-bind_7"/>
    <property type="match status" value="1"/>
</dbReference>
<dbReference type="GO" id="GO:0070898">
    <property type="term" value="P:RNA polymerase III preinitiation complex assembly"/>
    <property type="evidence" value="ECO:0007669"/>
    <property type="project" value="TreeGrafter"/>
</dbReference>
<keyword evidence="4" id="KW-1185">Reference proteome</keyword>
<comment type="subcellular location">
    <subcellularLocation>
        <location evidence="1">Nucleus</location>
    </subcellularLocation>
</comment>
<name>A0AAV0WS53_9HEMI</name>
<evidence type="ECO:0000259" key="2">
    <source>
        <dbReference type="SMART" id="SM00717"/>
    </source>
</evidence>
<dbReference type="AlphaFoldDB" id="A0AAV0WS53"/>
<accession>A0AAV0WS53</accession>
<dbReference type="GO" id="GO:0001156">
    <property type="term" value="F:TFIIIC-class transcription factor complex binding"/>
    <property type="evidence" value="ECO:0007669"/>
    <property type="project" value="TreeGrafter"/>
</dbReference>
<proteinExistence type="predicted"/>
<dbReference type="GO" id="GO:0005634">
    <property type="term" value="C:nucleus"/>
    <property type="evidence" value="ECO:0007669"/>
    <property type="project" value="UniProtKB-SubCell"/>
</dbReference>
<sequence length="450" mass="52423">MSRPNIKSVLNSHFQFAKKKPNIPSKPSDKVDTKINKQKLIEEKSFPIVKITESNRCDVLTENNEKAKPIQEKLCGNEIPKKTISETFKTIISSNDDSNIISKKKKSISKKSSNVSEDSIGEIKKPKENYQLWNIPLSSKFKGKEFDKKLLTVQDLIHYNPVANPIIKKPKVVHKEDDPDNDLLFKDPEQTSTVQNNCITPCIKQGIDDKIIIDPETLTLNETGLEEKREELAKSKVIEESAYHSRSYSYKRKKEASRKQWSKEETLKFYKCLMNFGTDFSMIQQYCPNRTRTQIKQKFLIEEKRNLQLVNFALTNTTHFDSASIEYMLENDKTKGKVFEKLDKSADPEVSPKKIDRRLRKNVIRVTYRKMIMTSYYFEDEIEIKNKRKRPTEIFTAQKLKKALANMPSVKNKCNRPSSSEIVTNKESLKQDFHEEYEECITEYEESNSE</sequence>
<dbReference type="PANTHER" id="PTHR22929">
    <property type="entry name" value="RNA POLYMERASE III TRANSCRIPTION INITIATION FACTOR B"/>
    <property type="match status" value="1"/>
</dbReference>
<dbReference type="InterPro" id="IPR039467">
    <property type="entry name" value="TFIIIB_B''_Myb"/>
</dbReference>
<dbReference type="InterPro" id="IPR009057">
    <property type="entry name" value="Homeodomain-like_sf"/>
</dbReference>
<organism evidence="3 4">
    <name type="scientific">Macrosiphum euphorbiae</name>
    <name type="common">potato aphid</name>
    <dbReference type="NCBI Taxonomy" id="13131"/>
    <lineage>
        <taxon>Eukaryota</taxon>
        <taxon>Metazoa</taxon>
        <taxon>Ecdysozoa</taxon>
        <taxon>Arthropoda</taxon>
        <taxon>Hexapoda</taxon>
        <taxon>Insecta</taxon>
        <taxon>Pterygota</taxon>
        <taxon>Neoptera</taxon>
        <taxon>Paraneoptera</taxon>
        <taxon>Hemiptera</taxon>
        <taxon>Sternorrhyncha</taxon>
        <taxon>Aphidomorpha</taxon>
        <taxon>Aphidoidea</taxon>
        <taxon>Aphididae</taxon>
        <taxon>Macrosiphini</taxon>
        <taxon>Macrosiphum</taxon>
    </lineage>
</organism>
<evidence type="ECO:0000313" key="4">
    <source>
        <dbReference type="Proteomes" id="UP001160148"/>
    </source>
</evidence>
<protein>
    <recommendedName>
        <fullName evidence="2">Myb-like domain-containing protein</fullName>
    </recommendedName>
</protein>
<dbReference type="EMBL" id="CARXXK010000002">
    <property type="protein sequence ID" value="CAI6358491.1"/>
    <property type="molecule type" value="Genomic_DNA"/>
</dbReference>
<dbReference type="PANTHER" id="PTHR22929:SF0">
    <property type="entry name" value="TRANSCRIPTION FACTOR TFIIIB COMPONENT B'' HOMOLOG"/>
    <property type="match status" value="1"/>
</dbReference>
<feature type="domain" description="Myb-like" evidence="2">
    <location>
        <begin position="257"/>
        <end position="305"/>
    </location>
</feature>
<dbReference type="SUPFAM" id="SSF46689">
    <property type="entry name" value="Homeodomain-like"/>
    <property type="match status" value="1"/>
</dbReference>
<dbReference type="SMART" id="SM00717">
    <property type="entry name" value="SANT"/>
    <property type="match status" value="1"/>
</dbReference>
<dbReference type="Proteomes" id="UP001160148">
    <property type="component" value="Unassembled WGS sequence"/>
</dbReference>
<reference evidence="3 4" key="1">
    <citation type="submission" date="2023-01" db="EMBL/GenBank/DDBJ databases">
        <authorList>
            <person name="Whitehead M."/>
        </authorList>
    </citation>
    <scope>NUCLEOTIDE SEQUENCE [LARGE SCALE GENOMIC DNA]</scope>
</reference>
<evidence type="ECO:0000256" key="1">
    <source>
        <dbReference type="ARBA" id="ARBA00004123"/>
    </source>
</evidence>
<gene>
    <name evidence="3" type="ORF">MEUPH1_LOCUS14000</name>
</gene>
<comment type="caution">
    <text evidence="3">The sequence shown here is derived from an EMBL/GenBank/DDBJ whole genome shotgun (WGS) entry which is preliminary data.</text>
</comment>
<dbReference type="GO" id="GO:0000126">
    <property type="term" value="C:transcription factor TFIIIB complex"/>
    <property type="evidence" value="ECO:0007669"/>
    <property type="project" value="TreeGrafter"/>
</dbReference>
<dbReference type="CDD" id="cd00167">
    <property type="entry name" value="SANT"/>
    <property type="match status" value="1"/>
</dbReference>
<evidence type="ECO:0000313" key="3">
    <source>
        <dbReference type="EMBL" id="CAI6358491.1"/>
    </source>
</evidence>
<dbReference type="Gene3D" id="1.20.58.1880">
    <property type="match status" value="1"/>
</dbReference>